<dbReference type="PROSITE" id="PS00211">
    <property type="entry name" value="ABC_TRANSPORTER_1"/>
    <property type="match status" value="1"/>
</dbReference>
<gene>
    <name evidence="5" type="ORF">ACFQ22_11965</name>
</gene>
<comment type="caution">
    <text evidence="5">The sequence shown here is derived from an EMBL/GenBank/DDBJ whole genome shotgun (WGS) entry which is preliminary data.</text>
</comment>
<organism evidence="5 6">
    <name type="scientific">Lentilactobacillus raoultii</name>
    <dbReference type="NCBI Taxonomy" id="1987503"/>
    <lineage>
        <taxon>Bacteria</taxon>
        <taxon>Bacillati</taxon>
        <taxon>Bacillota</taxon>
        <taxon>Bacilli</taxon>
        <taxon>Lactobacillales</taxon>
        <taxon>Lactobacillaceae</taxon>
        <taxon>Lentilactobacillus</taxon>
    </lineage>
</organism>
<evidence type="ECO:0000256" key="2">
    <source>
        <dbReference type="ARBA" id="ARBA00022741"/>
    </source>
</evidence>
<name>A0ABW3PUX9_9LACO</name>
<keyword evidence="3 5" id="KW-0067">ATP-binding</keyword>
<dbReference type="PROSITE" id="PS50893">
    <property type="entry name" value="ABC_TRANSPORTER_2"/>
    <property type="match status" value="1"/>
</dbReference>
<dbReference type="Proteomes" id="UP001597156">
    <property type="component" value="Unassembled WGS sequence"/>
</dbReference>
<evidence type="ECO:0000256" key="3">
    <source>
        <dbReference type="ARBA" id="ARBA00022840"/>
    </source>
</evidence>
<dbReference type="InterPro" id="IPR050093">
    <property type="entry name" value="ABC_SmlMolc_Importer"/>
</dbReference>
<accession>A0ABW3PUX9</accession>
<dbReference type="InterPro" id="IPR027417">
    <property type="entry name" value="P-loop_NTPase"/>
</dbReference>
<dbReference type="Pfam" id="PF00005">
    <property type="entry name" value="ABC_tran"/>
    <property type="match status" value="1"/>
</dbReference>
<evidence type="ECO:0000259" key="4">
    <source>
        <dbReference type="PROSITE" id="PS50893"/>
    </source>
</evidence>
<dbReference type="GO" id="GO:0005524">
    <property type="term" value="F:ATP binding"/>
    <property type="evidence" value="ECO:0007669"/>
    <property type="project" value="UniProtKB-KW"/>
</dbReference>
<keyword evidence="1" id="KW-0813">Transport</keyword>
<keyword evidence="6" id="KW-1185">Reference proteome</keyword>
<dbReference type="PANTHER" id="PTHR42781:SF4">
    <property type="entry name" value="SPERMIDINE_PUTRESCINE IMPORT ATP-BINDING PROTEIN POTA"/>
    <property type="match status" value="1"/>
</dbReference>
<dbReference type="InterPro" id="IPR003593">
    <property type="entry name" value="AAA+_ATPase"/>
</dbReference>
<evidence type="ECO:0000256" key="1">
    <source>
        <dbReference type="ARBA" id="ARBA00022448"/>
    </source>
</evidence>
<keyword evidence="2" id="KW-0547">Nucleotide-binding</keyword>
<proteinExistence type="predicted"/>
<evidence type="ECO:0000313" key="6">
    <source>
        <dbReference type="Proteomes" id="UP001597156"/>
    </source>
</evidence>
<sequence>MTDAFLQIQNLEISFDGDRIIAGLNFAIHKNTLTTFLGPSGSGKTTVLRAIAGLNQKLNGRILLDGKEIQKLPVNKRKIGMIFQSYALFPNLTVFENVAYGLKARKKSNSEIHDSVEKMISLVGLDDKINAYPNNLSGGQKQRVAIARAMVLKPKLLLLDEPLSALDAKTRVELRNQIRHYQQQLGITMLFVTHDQTEAMAISDNVIVMDHGILQQQGSPAAIYAHPANNFMANFIGSHNVLDGKDLLRLGFNTIKNQNINPKALYVIRPELFSFDQKIENALEISGKIKSISVLGDRISCEFQTEKGLLLRFERLNKNSSFSIGKLAKLYLRDSDIVKVGS</sequence>
<dbReference type="SUPFAM" id="SSF52540">
    <property type="entry name" value="P-loop containing nucleoside triphosphate hydrolases"/>
    <property type="match status" value="1"/>
</dbReference>
<feature type="domain" description="ABC transporter" evidence="4">
    <location>
        <begin position="6"/>
        <end position="236"/>
    </location>
</feature>
<dbReference type="PANTHER" id="PTHR42781">
    <property type="entry name" value="SPERMIDINE/PUTRESCINE IMPORT ATP-BINDING PROTEIN POTA"/>
    <property type="match status" value="1"/>
</dbReference>
<dbReference type="InterPro" id="IPR017871">
    <property type="entry name" value="ABC_transporter-like_CS"/>
</dbReference>
<dbReference type="EMBL" id="JBHTLH010000041">
    <property type="protein sequence ID" value="MFD1126066.1"/>
    <property type="molecule type" value="Genomic_DNA"/>
</dbReference>
<dbReference type="InterPro" id="IPR003439">
    <property type="entry name" value="ABC_transporter-like_ATP-bd"/>
</dbReference>
<dbReference type="SMART" id="SM00382">
    <property type="entry name" value="AAA"/>
    <property type="match status" value="1"/>
</dbReference>
<reference evidence="6" key="1">
    <citation type="journal article" date="2019" name="Int. J. Syst. Evol. Microbiol.">
        <title>The Global Catalogue of Microorganisms (GCM) 10K type strain sequencing project: providing services to taxonomists for standard genome sequencing and annotation.</title>
        <authorList>
            <consortium name="The Broad Institute Genomics Platform"/>
            <consortium name="The Broad Institute Genome Sequencing Center for Infectious Disease"/>
            <person name="Wu L."/>
            <person name="Ma J."/>
        </authorList>
    </citation>
    <scope>NUCLEOTIDE SEQUENCE [LARGE SCALE GENOMIC DNA]</scope>
    <source>
        <strain evidence="6">CCUG 71848</strain>
    </source>
</reference>
<dbReference type="RefSeq" id="WP_121979006.1">
    <property type="nucleotide sequence ID" value="NZ_JBHTLH010000041.1"/>
</dbReference>
<protein>
    <submittedName>
        <fullName evidence="5">ABC transporter ATP-binding protein</fullName>
    </submittedName>
</protein>
<evidence type="ECO:0000313" key="5">
    <source>
        <dbReference type="EMBL" id="MFD1126066.1"/>
    </source>
</evidence>
<dbReference type="Gene3D" id="3.40.50.300">
    <property type="entry name" value="P-loop containing nucleotide triphosphate hydrolases"/>
    <property type="match status" value="1"/>
</dbReference>